<proteinExistence type="predicted"/>
<dbReference type="OMA" id="TLYLHDM"/>
<dbReference type="SUPFAM" id="SSF55729">
    <property type="entry name" value="Acyl-CoA N-acyltransferases (Nat)"/>
    <property type="match status" value="1"/>
</dbReference>
<feature type="domain" description="N-acetyltransferase" evidence="1">
    <location>
        <begin position="2"/>
        <end position="164"/>
    </location>
</feature>
<evidence type="ECO:0000313" key="2">
    <source>
        <dbReference type="EMBL" id="KLU89916.1"/>
    </source>
</evidence>
<evidence type="ECO:0000313" key="3">
    <source>
        <dbReference type="EnsemblFungi" id="MAPG_08885T0"/>
    </source>
</evidence>
<dbReference type="EnsemblFungi" id="MAPG_08885T0">
    <property type="protein sequence ID" value="MAPG_08885T0"/>
    <property type="gene ID" value="MAPG_08885"/>
</dbReference>
<dbReference type="Pfam" id="PF00583">
    <property type="entry name" value="Acetyltransf_1"/>
    <property type="match status" value="1"/>
</dbReference>
<evidence type="ECO:0000313" key="4">
    <source>
        <dbReference type="Proteomes" id="UP000011715"/>
    </source>
</evidence>
<dbReference type="VEuPathDB" id="FungiDB:MAPG_08885"/>
<dbReference type="EMBL" id="ADBL01002166">
    <property type="status" value="NOT_ANNOTATED_CDS"/>
    <property type="molecule type" value="Genomic_DNA"/>
</dbReference>
<gene>
    <name evidence="2" type="ORF">MAPG_08885</name>
</gene>
<dbReference type="AlphaFoldDB" id="A0A0C4E8H8"/>
<dbReference type="EMBL" id="GL876973">
    <property type="protein sequence ID" value="KLU89916.1"/>
    <property type="molecule type" value="Genomic_DNA"/>
</dbReference>
<reference evidence="3" key="5">
    <citation type="submission" date="2015-06" db="UniProtKB">
        <authorList>
            <consortium name="EnsemblFungi"/>
        </authorList>
    </citation>
    <scope>IDENTIFICATION</scope>
    <source>
        <strain evidence="3">ATCC 64411</strain>
    </source>
</reference>
<dbReference type="InterPro" id="IPR000182">
    <property type="entry name" value="GNAT_dom"/>
</dbReference>
<name>A0A0C4E8H8_MAGP6</name>
<organism evidence="3 4">
    <name type="scientific">Magnaporthiopsis poae (strain ATCC 64411 / 73-15)</name>
    <name type="common">Kentucky bluegrass fungus</name>
    <name type="synonym">Magnaporthe poae</name>
    <dbReference type="NCBI Taxonomy" id="644358"/>
    <lineage>
        <taxon>Eukaryota</taxon>
        <taxon>Fungi</taxon>
        <taxon>Dikarya</taxon>
        <taxon>Ascomycota</taxon>
        <taxon>Pezizomycotina</taxon>
        <taxon>Sordariomycetes</taxon>
        <taxon>Sordariomycetidae</taxon>
        <taxon>Magnaporthales</taxon>
        <taxon>Magnaporthaceae</taxon>
        <taxon>Magnaporthiopsis</taxon>
    </lineage>
</organism>
<accession>A0A0C4E8H8</accession>
<evidence type="ECO:0000259" key="1">
    <source>
        <dbReference type="PROSITE" id="PS51186"/>
    </source>
</evidence>
<dbReference type="PROSITE" id="PS51186">
    <property type="entry name" value="GNAT"/>
    <property type="match status" value="1"/>
</dbReference>
<dbReference type="GO" id="GO:0016747">
    <property type="term" value="F:acyltransferase activity, transferring groups other than amino-acyl groups"/>
    <property type="evidence" value="ECO:0007669"/>
    <property type="project" value="InterPro"/>
</dbReference>
<protein>
    <recommendedName>
        <fullName evidence="1">N-acetyltransferase domain-containing protein</fullName>
    </recommendedName>
</protein>
<reference evidence="4" key="1">
    <citation type="submission" date="2010-05" db="EMBL/GenBank/DDBJ databases">
        <title>The genome sequence of Magnaporthe poae strain ATCC 64411.</title>
        <authorList>
            <person name="Ma L.-J."/>
            <person name="Dead R."/>
            <person name="Young S."/>
            <person name="Zeng Q."/>
            <person name="Koehrsen M."/>
            <person name="Alvarado L."/>
            <person name="Berlin A."/>
            <person name="Chapman S.B."/>
            <person name="Chen Z."/>
            <person name="Freedman E."/>
            <person name="Gellesch M."/>
            <person name="Goldberg J."/>
            <person name="Griggs A."/>
            <person name="Gujja S."/>
            <person name="Heilman E.R."/>
            <person name="Heiman D."/>
            <person name="Hepburn T."/>
            <person name="Howarth C."/>
            <person name="Jen D."/>
            <person name="Larson L."/>
            <person name="Mehta T."/>
            <person name="Neiman D."/>
            <person name="Pearson M."/>
            <person name="Roberts A."/>
            <person name="Saif S."/>
            <person name="Shea T."/>
            <person name="Shenoy N."/>
            <person name="Sisk P."/>
            <person name="Stolte C."/>
            <person name="Sykes S."/>
            <person name="Walk T."/>
            <person name="White J."/>
            <person name="Yandava C."/>
            <person name="Haas B."/>
            <person name="Nusbaum C."/>
            <person name="Birren B."/>
        </authorList>
    </citation>
    <scope>NUCLEOTIDE SEQUENCE [LARGE SCALE GENOMIC DNA]</scope>
    <source>
        <strain evidence="4">ATCC 64411 / 73-15</strain>
    </source>
</reference>
<dbReference type="Gene3D" id="3.40.630.30">
    <property type="match status" value="1"/>
</dbReference>
<dbReference type="eggNOG" id="ENOG502SE0Y">
    <property type="taxonomic scope" value="Eukaryota"/>
</dbReference>
<keyword evidence="4" id="KW-1185">Reference proteome</keyword>
<dbReference type="Proteomes" id="UP000011715">
    <property type="component" value="Unassembled WGS sequence"/>
</dbReference>
<reference evidence="2" key="2">
    <citation type="submission" date="2010-05" db="EMBL/GenBank/DDBJ databases">
        <title>The Genome Sequence of Magnaporthe poae strain ATCC 64411.</title>
        <authorList>
            <consortium name="The Broad Institute Genome Sequencing Platform"/>
            <consortium name="Broad Institute Genome Sequencing Center for Infectious Disease"/>
            <person name="Ma L.-J."/>
            <person name="Dead R."/>
            <person name="Young S."/>
            <person name="Zeng Q."/>
            <person name="Koehrsen M."/>
            <person name="Alvarado L."/>
            <person name="Berlin A."/>
            <person name="Chapman S.B."/>
            <person name="Chen Z."/>
            <person name="Freedman E."/>
            <person name="Gellesch M."/>
            <person name="Goldberg J."/>
            <person name="Griggs A."/>
            <person name="Gujja S."/>
            <person name="Heilman E.R."/>
            <person name="Heiman D."/>
            <person name="Hepburn T."/>
            <person name="Howarth C."/>
            <person name="Jen D."/>
            <person name="Larson L."/>
            <person name="Mehta T."/>
            <person name="Neiman D."/>
            <person name="Pearson M."/>
            <person name="Roberts A."/>
            <person name="Saif S."/>
            <person name="Shea T."/>
            <person name="Shenoy N."/>
            <person name="Sisk P."/>
            <person name="Stolte C."/>
            <person name="Sykes S."/>
            <person name="Walk T."/>
            <person name="White J."/>
            <person name="Yandava C."/>
            <person name="Haas B."/>
            <person name="Nusbaum C."/>
            <person name="Birren B."/>
        </authorList>
    </citation>
    <scope>NUCLEOTIDE SEQUENCE</scope>
    <source>
        <strain evidence="2">ATCC 64411</strain>
    </source>
</reference>
<reference evidence="2" key="3">
    <citation type="submission" date="2011-03" db="EMBL/GenBank/DDBJ databases">
        <title>Annotation of Magnaporthe poae ATCC 64411.</title>
        <authorList>
            <person name="Ma L.-J."/>
            <person name="Dead R."/>
            <person name="Young S.K."/>
            <person name="Zeng Q."/>
            <person name="Gargeya S."/>
            <person name="Fitzgerald M."/>
            <person name="Haas B."/>
            <person name="Abouelleil A."/>
            <person name="Alvarado L."/>
            <person name="Arachchi H.M."/>
            <person name="Berlin A."/>
            <person name="Brown A."/>
            <person name="Chapman S.B."/>
            <person name="Chen Z."/>
            <person name="Dunbar C."/>
            <person name="Freedman E."/>
            <person name="Gearin G."/>
            <person name="Gellesch M."/>
            <person name="Goldberg J."/>
            <person name="Griggs A."/>
            <person name="Gujja S."/>
            <person name="Heiman D."/>
            <person name="Howarth C."/>
            <person name="Larson L."/>
            <person name="Lui A."/>
            <person name="MacDonald P.J.P."/>
            <person name="Mehta T."/>
            <person name="Montmayeur A."/>
            <person name="Murphy C."/>
            <person name="Neiman D."/>
            <person name="Pearson M."/>
            <person name="Priest M."/>
            <person name="Roberts A."/>
            <person name="Saif S."/>
            <person name="Shea T."/>
            <person name="Shenoy N."/>
            <person name="Sisk P."/>
            <person name="Stolte C."/>
            <person name="Sykes S."/>
            <person name="Yandava C."/>
            <person name="Wortman J."/>
            <person name="Nusbaum C."/>
            <person name="Birren B."/>
        </authorList>
    </citation>
    <scope>NUCLEOTIDE SEQUENCE</scope>
    <source>
        <strain evidence="2">ATCC 64411</strain>
    </source>
</reference>
<sequence length="171" mass="18656">MAGWRQATENDIRGLLLVANKVHPDLPESDAVFGERLRLFPEGCLVLSDDRGGIYGYALSHPIRRGQPPELDSLLGLIAPEADQFYIHDLAILPAWRGKGLAASGVDKLLALGRRYTTTCLISVYDTAAFWGRFGFLPEPVDAALGEKLLEYGVAATYLVRQNDDVVTEGG</sequence>
<dbReference type="OrthoDB" id="2445945at2759"/>
<reference evidence="3" key="4">
    <citation type="journal article" date="2015" name="G3 (Bethesda)">
        <title>Genome sequences of three phytopathogenic species of the Magnaporthaceae family of fungi.</title>
        <authorList>
            <person name="Okagaki L.H."/>
            <person name="Nunes C.C."/>
            <person name="Sailsbery J."/>
            <person name="Clay B."/>
            <person name="Brown D."/>
            <person name="John T."/>
            <person name="Oh Y."/>
            <person name="Young N."/>
            <person name="Fitzgerald M."/>
            <person name="Haas B.J."/>
            <person name="Zeng Q."/>
            <person name="Young S."/>
            <person name="Adiconis X."/>
            <person name="Fan L."/>
            <person name="Levin J.Z."/>
            <person name="Mitchell T.K."/>
            <person name="Okubara P.A."/>
            <person name="Farman M.L."/>
            <person name="Kohn L.M."/>
            <person name="Birren B."/>
            <person name="Ma L.-J."/>
            <person name="Dean R.A."/>
        </authorList>
    </citation>
    <scope>NUCLEOTIDE SEQUENCE</scope>
    <source>
        <strain evidence="3">ATCC 64411 / 73-15</strain>
    </source>
</reference>
<dbReference type="InterPro" id="IPR016181">
    <property type="entry name" value="Acyl_CoA_acyltransferase"/>
</dbReference>